<dbReference type="Proteomes" id="UP000248897">
    <property type="component" value="Chromosome 1"/>
</dbReference>
<dbReference type="InterPro" id="IPR001608">
    <property type="entry name" value="Ala_racemase_N"/>
</dbReference>
<dbReference type="Gene3D" id="3.20.20.10">
    <property type="entry name" value="Alanine racemase"/>
    <property type="match status" value="1"/>
</dbReference>
<evidence type="ECO:0000256" key="8">
    <source>
        <dbReference type="ARBA" id="ARBA00040297"/>
    </source>
</evidence>
<dbReference type="SUPFAM" id="SSF50621">
    <property type="entry name" value="Alanine racemase C-terminal domain-like"/>
    <property type="match status" value="1"/>
</dbReference>
<gene>
    <name evidence="10" type="primary">alr_1</name>
    <name evidence="10" type="ORF">NCTC12961_05394</name>
</gene>
<proteinExistence type="inferred from homology"/>
<dbReference type="STRING" id="82996.ADP72_13310"/>
<dbReference type="InterPro" id="IPR011079">
    <property type="entry name" value="Ala_racemase_C"/>
</dbReference>
<comment type="similarity">
    <text evidence="3">Belongs to the alanine racemase family.</text>
</comment>
<dbReference type="AlphaFoldDB" id="A0A2X4VKP6"/>
<evidence type="ECO:0000256" key="2">
    <source>
        <dbReference type="ARBA" id="ARBA00001933"/>
    </source>
</evidence>
<dbReference type="NCBIfam" id="TIGR00492">
    <property type="entry name" value="alr"/>
    <property type="match status" value="1"/>
</dbReference>
<protein>
    <recommendedName>
        <fullName evidence="8">Alanine racemase, biosynthetic</fullName>
        <ecNumber evidence="4">5.1.1.1</ecNumber>
    </recommendedName>
</protein>
<evidence type="ECO:0000313" key="11">
    <source>
        <dbReference type="Proteomes" id="UP000248897"/>
    </source>
</evidence>
<dbReference type="GO" id="GO:0030632">
    <property type="term" value="P:D-alanine biosynthetic process"/>
    <property type="evidence" value="ECO:0007669"/>
    <property type="project" value="TreeGrafter"/>
</dbReference>
<comment type="catalytic activity">
    <reaction evidence="1">
        <text>L-alanine = D-alanine</text>
        <dbReference type="Rhea" id="RHEA:20249"/>
        <dbReference type="ChEBI" id="CHEBI:57416"/>
        <dbReference type="ChEBI" id="CHEBI:57972"/>
        <dbReference type="EC" id="5.1.1.1"/>
    </reaction>
</comment>
<keyword evidence="5" id="KW-0663">Pyridoxal phosphate</keyword>
<dbReference type="InterPro" id="IPR009006">
    <property type="entry name" value="Ala_racemase/Decarboxylase_C"/>
</dbReference>
<sequence>MAQPVNIMSHFSRADEPDSDATLKQMQCFESFVRGKPGQRSIAASGGTLLWPDAHNDWVRPGIILYGVSPMEDACGSQFDLQPAMTLKSNLIAVRDHKAGESVGYGGTWVSEGDTRLGVVAMGYGDGYPRSAPSGTPVWLNGREVPVVGRVSMDMIRSISGQTLPIRSVMKWCYGARRCRLSALLPVPASAPMS</sequence>
<dbReference type="EC" id="5.1.1.1" evidence="4"/>
<evidence type="ECO:0000259" key="9">
    <source>
        <dbReference type="SMART" id="SM01005"/>
    </source>
</evidence>
<evidence type="ECO:0000256" key="5">
    <source>
        <dbReference type="ARBA" id="ARBA00022898"/>
    </source>
</evidence>
<feature type="domain" description="Alanine racemase C-terminal" evidence="9">
    <location>
        <begin position="84"/>
        <end position="169"/>
    </location>
</feature>
<dbReference type="GO" id="GO:0005829">
    <property type="term" value="C:cytosol"/>
    <property type="evidence" value="ECO:0007669"/>
    <property type="project" value="TreeGrafter"/>
</dbReference>
<evidence type="ECO:0000256" key="4">
    <source>
        <dbReference type="ARBA" id="ARBA00013089"/>
    </source>
</evidence>
<dbReference type="SMART" id="SM01005">
    <property type="entry name" value="Ala_racemase_C"/>
    <property type="match status" value="1"/>
</dbReference>
<dbReference type="InterPro" id="IPR000821">
    <property type="entry name" value="Ala_racemase"/>
</dbReference>
<dbReference type="EMBL" id="LS483469">
    <property type="protein sequence ID" value="SQI45940.1"/>
    <property type="molecule type" value="Genomic_DNA"/>
</dbReference>
<dbReference type="Pfam" id="PF01168">
    <property type="entry name" value="Ala_racemase_N"/>
    <property type="match status" value="1"/>
</dbReference>
<accession>A0A2X4VKP6</accession>
<dbReference type="InterPro" id="IPR029066">
    <property type="entry name" value="PLP-binding_barrel"/>
</dbReference>
<dbReference type="PANTHER" id="PTHR30511:SF4">
    <property type="entry name" value="ALANINE RACEMASE, BIOSYNTHETIC"/>
    <property type="match status" value="1"/>
</dbReference>
<evidence type="ECO:0000256" key="7">
    <source>
        <dbReference type="ARBA" id="ARBA00037912"/>
    </source>
</evidence>
<evidence type="ECO:0000313" key="10">
    <source>
        <dbReference type="EMBL" id="SQI45940.1"/>
    </source>
</evidence>
<comment type="pathway">
    <text evidence="7">Amino-acid biosynthesis; D-alanine biosynthesis; D-alanine from L-alanine: step 1/1.</text>
</comment>
<organism evidence="10 11">
    <name type="scientific">Serratia plymuthica</name>
    <dbReference type="NCBI Taxonomy" id="82996"/>
    <lineage>
        <taxon>Bacteria</taxon>
        <taxon>Pseudomonadati</taxon>
        <taxon>Pseudomonadota</taxon>
        <taxon>Gammaproteobacteria</taxon>
        <taxon>Enterobacterales</taxon>
        <taxon>Yersiniaceae</taxon>
        <taxon>Serratia</taxon>
    </lineage>
</organism>
<reference evidence="10 11" key="1">
    <citation type="submission" date="2018-06" db="EMBL/GenBank/DDBJ databases">
        <authorList>
            <consortium name="Pathogen Informatics"/>
            <person name="Doyle S."/>
        </authorList>
    </citation>
    <scope>NUCLEOTIDE SEQUENCE [LARGE SCALE GENOMIC DNA]</scope>
    <source>
        <strain evidence="10 11">NCTC12961</strain>
    </source>
</reference>
<dbReference type="Pfam" id="PF00842">
    <property type="entry name" value="Ala_racemase_C"/>
    <property type="match status" value="1"/>
</dbReference>
<evidence type="ECO:0000256" key="3">
    <source>
        <dbReference type="ARBA" id="ARBA00007880"/>
    </source>
</evidence>
<dbReference type="GO" id="GO:0030170">
    <property type="term" value="F:pyridoxal phosphate binding"/>
    <property type="evidence" value="ECO:0007669"/>
    <property type="project" value="TreeGrafter"/>
</dbReference>
<dbReference type="Gene3D" id="2.40.37.10">
    <property type="entry name" value="Lyase, Ornithine Decarboxylase, Chain A, domain 1"/>
    <property type="match status" value="1"/>
</dbReference>
<comment type="cofactor">
    <cofactor evidence="2">
        <name>pyridoxal 5'-phosphate</name>
        <dbReference type="ChEBI" id="CHEBI:597326"/>
    </cofactor>
</comment>
<name>A0A2X4VKP6_SERPL</name>
<evidence type="ECO:0000256" key="6">
    <source>
        <dbReference type="ARBA" id="ARBA00023235"/>
    </source>
</evidence>
<evidence type="ECO:0000256" key="1">
    <source>
        <dbReference type="ARBA" id="ARBA00000316"/>
    </source>
</evidence>
<dbReference type="GO" id="GO:0008784">
    <property type="term" value="F:alanine racemase activity"/>
    <property type="evidence" value="ECO:0007669"/>
    <property type="project" value="UniProtKB-EC"/>
</dbReference>
<dbReference type="PANTHER" id="PTHR30511">
    <property type="entry name" value="ALANINE RACEMASE"/>
    <property type="match status" value="1"/>
</dbReference>
<keyword evidence="6 10" id="KW-0413">Isomerase</keyword>
<dbReference type="PRINTS" id="PR00992">
    <property type="entry name" value="ALARACEMASE"/>
</dbReference>
<dbReference type="SUPFAM" id="SSF51419">
    <property type="entry name" value="PLP-binding barrel"/>
    <property type="match status" value="1"/>
</dbReference>